<keyword evidence="4" id="KW-1185">Reference proteome</keyword>
<dbReference type="RefSeq" id="WP_039716623.1">
    <property type="nucleotide sequence ID" value="NZ_JTJC03000002.1"/>
</dbReference>
<gene>
    <name evidence="3" type="ORF">QH73_0009495</name>
</gene>
<organism evidence="3 4">
    <name type="scientific">Scytonema millei VB511283</name>
    <dbReference type="NCBI Taxonomy" id="1245923"/>
    <lineage>
        <taxon>Bacteria</taxon>
        <taxon>Bacillati</taxon>
        <taxon>Cyanobacteriota</taxon>
        <taxon>Cyanophyceae</taxon>
        <taxon>Nostocales</taxon>
        <taxon>Scytonemataceae</taxon>
        <taxon>Scytonema</taxon>
    </lineage>
</organism>
<dbReference type="PANTHER" id="PTHR45947:SF3">
    <property type="entry name" value="SULFOQUINOVOSYL TRANSFERASE SQD2"/>
    <property type="match status" value="1"/>
</dbReference>
<accession>A0A9X5I4H1</accession>
<dbReference type="Pfam" id="PF13439">
    <property type="entry name" value="Glyco_transf_4"/>
    <property type="match status" value="1"/>
</dbReference>
<protein>
    <submittedName>
        <fullName evidence="3">Glycosyltransferase family 4 protein</fullName>
    </submittedName>
</protein>
<dbReference type="CDD" id="cd03801">
    <property type="entry name" value="GT4_PimA-like"/>
    <property type="match status" value="1"/>
</dbReference>
<evidence type="ECO:0000313" key="3">
    <source>
        <dbReference type="EMBL" id="NHC34891.1"/>
    </source>
</evidence>
<dbReference type="Pfam" id="PF00534">
    <property type="entry name" value="Glycos_transf_1"/>
    <property type="match status" value="1"/>
</dbReference>
<dbReference type="EMBL" id="JTJC03000002">
    <property type="protein sequence ID" value="NHC34891.1"/>
    <property type="molecule type" value="Genomic_DNA"/>
</dbReference>
<evidence type="ECO:0000259" key="1">
    <source>
        <dbReference type="Pfam" id="PF00534"/>
    </source>
</evidence>
<evidence type="ECO:0000259" key="2">
    <source>
        <dbReference type="Pfam" id="PF13439"/>
    </source>
</evidence>
<dbReference type="InterPro" id="IPR050194">
    <property type="entry name" value="Glycosyltransferase_grp1"/>
</dbReference>
<dbReference type="InterPro" id="IPR001296">
    <property type="entry name" value="Glyco_trans_1"/>
</dbReference>
<feature type="domain" description="Glycosyltransferase subfamily 4-like N-terminal" evidence="2">
    <location>
        <begin position="14"/>
        <end position="183"/>
    </location>
</feature>
<proteinExistence type="predicted"/>
<dbReference type="PANTHER" id="PTHR45947">
    <property type="entry name" value="SULFOQUINOVOSYL TRANSFERASE SQD2"/>
    <property type="match status" value="1"/>
</dbReference>
<dbReference type="SUPFAM" id="SSF53756">
    <property type="entry name" value="UDP-Glycosyltransferase/glycogen phosphorylase"/>
    <property type="match status" value="1"/>
</dbReference>
<dbReference type="OrthoDB" id="9806653at2"/>
<dbReference type="InterPro" id="IPR028098">
    <property type="entry name" value="Glyco_trans_4-like_N"/>
</dbReference>
<name>A0A9X5I4H1_9CYAN</name>
<feature type="domain" description="Glycosyl transferase family 1" evidence="1">
    <location>
        <begin position="198"/>
        <end position="363"/>
    </location>
</feature>
<reference evidence="3 4" key="1">
    <citation type="journal article" date="2015" name="Genome Announc.">
        <title>Draft Genome Sequence of the Terrestrial Cyanobacterium Scytonema millei VB511283, Isolated from Eastern India.</title>
        <authorList>
            <person name="Sen D."/>
            <person name="Chandrababunaidu M.M."/>
            <person name="Singh D."/>
            <person name="Sanghi N."/>
            <person name="Ghorai A."/>
            <person name="Mishra G.P."/>
            <person name="Madduluri M."/>
            <person name="Adhikary S.P."/>
            <person name="Tripathy S."/>
        </authorList>
    </citation>
    <scope>NUCLEOTIDE SEQUENCE [LARGE SCALE GENOMIC DNA]</scope>
    <source>
        <strain evidence="3 4">VB511283</strain>
    </source>
</reference>
<sequence length="399" mass="45390">MTKLLIIFPSVERGGAEEYALTIAGDARKQGWQVHAAFPKTPQTTSLAQDFQQQKISYHYLEIAETYTRKLRTLRQYLPDCLRTLSLFLQLQPDAVIVVLPWVDRSLGTIFACAYLNIPTVVVFQLVPCHITLSQWQLTLYNWSRVRNQQWVAVSQDSQKLVGKIFQMPVSEVKCIYNGTKLEVDKKQSLQEIVALRDRLRQELELPLTSRLVLTVGRLNQQKGYSDPIPIIPAIVKEFPEVKFIWVGDGELRSQLEAEVKVTKIEASVLFLGYRADIPQLLKAADLFLFPSHYEGYPFALLEAMAGGLPIVASNANPMPEIITDRLDGLLFRKGDRHDLLTKLKWALLNPLLMRGMVENAKLRVCEFSATKMSCETLNLVQQLINVKQETENRKHNAA</sequence>
<dbReference type="GO" id="GO:0016757">
    <property type="term" value="F:glycosyltransferase activity"/>
    <property type="evidence" value="ECO:0007669"/>
    <property type="project" value="InterPro"/>
</dbReference>
<evidence type="ECO:0000313" key="4">
    <source>
        <dbReference type="Proteomes" id="UP000031532"/>
    </source>
</evidence>
<comment type="caution">
    <text evidence="3">The sequence shown here is derived from an EMBL/GenBank/DDBJ whole genome shotgun (WGS) entry which is preliminary data.</text>
</comment>
<dbReference type="Proteomes" id="UP000031532">
    <property type="component" value="Unassembled WGS sequence"/>
</dbReference>
<dbReference type="AlphaFoldDB" id="A0A9X5I4H1"/>
<dbReference type="Gene3D" id="3.40.50.2000">
    <property type="entry name" value="Glycogen Phosphorylase B"/>
    <property type="match status" value="2"/>
</dbReference>